<keyword evidence="1" id="KW-0863">Zinc-finger</keyword>
<feature type="compositionally biased region" description="Gly residues" evidence="2">
    <location>
        <begin position="113"/>
        <end position="124"/>
    </location>
</feature>
<dbReference type="Pfam" id="PF13920">
    <property type="entry name" value="zf-C3HC4_3"/>
    <property type="match status" value="1"/>
</dbReference>
<sequence length="423" mass="46167">MPDNELEAAKGLHVEDIDCSLVVRPTRTALDLRFFGEVSYSFEIVAARLVRPPKRPPDARSGRCRNKCSPGKACPCNHDSPARSRRLAEDVEPPGKTEVALSVPEGDGEGQEGEAGGGGEGGGVHPHHSLNMGVNDVATLVLEDNQGITYDFYTFQVVEFDADSGAMALDRWNLFHCGVFRYSCALENISKVEITEGNVYMMSAHAFEHLRQTKEFGLRVIFSVPLGASQAATAHPRSPRPNNAGMNFSDPGGSSPSSDGDGISAVSGTVGGAPVARAAARRAAGAPRRRRWGVLFRRLLLCGRAGWCFGGRGWWRRPAARGVLSTSGELMYLNLLFGKKELDDRNLRRPVEMVNELLLRFANDVEVDVGEKKEGNCCVCFRRRSRVVTFPCMHMATCPQCSESLTVCPLCRANISEKHTVFL</sequence>
<name>D8LC33_ECTSI</name>
<dbReference type="InParanoid" id="D8LC33"/>
<dbReference type="Proteomes" id="UP000002630">
    <property type="component" value="Linkage Group LG08"/>
</dbReference>
<gene>
    <name evidence="4" type="ORF">Esi_0010_0144</name>
</gene>
<dbReference type="EMBL" id="FN649733">
    <property type="protein sequence ID" value="CBN79216.1"/>
    <property type="molecule type" value="Genomic_DNA"/>
</dbReference>
<feature type="compositionally biased region" description="Low complexity" evidence="2">
    <location>
        <begin position="249"/>
        <end position="262"/>
    </location>
</feature>
<evidence type="ECO:0000256" key="1">
    <source>
        <dbReference type="PROSITE-ProRule" id="PRU00175"/>
    </source>
</evidence>
<evidence type="ECO:0000259" key="3">
    <source>
        <dbReference type="PROSITE" id="PS50089"/>
    </source>
</evidence>
<feature type="region of interest" description="Disordered" evidence="2">
    <location>
        <begin position="52"/>
        <end position="129"/>
    </location>
</feature>
<protein>
    <recommendedName>
        <fullName evidence="3">RING-type domain-containing protein</fullName>
    </recommendedName>
</protein>
<feature type="domain" description="RING-type" evidence="3">
    <location>
        <begin position="377"/>
        <end position="412"/>
    </location>
</feature>
<dbReference type="PROSITE" id="PS50089">
    <property type="entry name" value="ZF_RING_2"/>
    <property type="match status" value="1"/>
</dbReference>
<keyword evidence="1" id="KW-0479">Metal-binding</keyword>
<feature type="region of interest" description="Disordered" evidence="2">
    <location>
        <begin position="232"/>
        <end position="264"/>
    </location>
</feature>
<dbReference type="InterPro" id="IPR013083">
    <property type="entry name" value="Znf_RING/FYVE/PHD"/>
</dbReference>
<dbReference type="EMBL" id="FN647683">
    <property type="protein sequence ID" value="CBN79216.1"/>
    <property type="molecule type" value="Genomic_DNA"/>
</dbReference>
<dbReference type="OrthoDB" id="5855668at2759"/>
<accession>D8LC33</accession>
<keyword evidence="1" id="KW-0862">Zinc</keyword>
<feature type="compositionally biased region" description="Basic and acidic residues" evidence="2">
    <location>
        <begin position="80"/>
        <end position="95"/>
    </location>
</feature>
<dbReference type="AlphaFoldDB" id="D8LC33"/>
<organism evidence="4 5">
    <name type="scientific">Ectocarpus siliculosus</name>
    <name type="common">Brown alga</name>
    <name type="synonym">Conferva siliculosa</name>
    <dbReference type="NCBI Taxonomy" id="2880"/>
    <lineage>
        <taxon>Eukaryota</taxon>
        <taxon>Sar</taxon>
        <taxon>Stramenopiles</taxon>
        <taxon>Ochrophyta</taxon>
        <taxon>PX clade</taxon>
        <taxon>Phaeophyceae</taxon>
        <taxon>Ectocarpales</taxon>
        <taxon>Ectocarpaceae</taxon>
        <taxon>Ectocarpus</taxon>
    </lineage>
</organism>
<evidence type="ECO:0000256" key="2">
    <source>
        <dbReference type="SAM" id="MobiDB-lite"/>
    </source>
</evidence>
<keyword evidence="5" id="KW-1185">Reference proteome</keyword>
<evidence type="ECO:0000313" key="5">
    <source>
        <dbReference type="Proteomes" id="UP000002630"/>
    </source>
</evidence>
<dbReference type="InterPro" id="IPR001841">
    <property type="entry name" value="Znf_RING"/>
</dbReference>
<dbReference type="Gene3D" id="3.30.40.10">
    <property type="entry name" value="Zinc/RING finger domain, C3HC4 (zinc finger)"/>
    <property type="match status" value="1"/>
</dbReference>
<dbReference type="SUPFAM" id="SSF57850">
    <property type="entry name" value="RING/U-box"/>
    <property type="match status" value="1"/>
</dbReference>
<dbReference type="GO" id="GO:0008270">
    <property type="term" value="F:zinc ion binding"/>
    <property type="evidence" value="ECO:0007669"/>
    <property type="project" value="UniProtKB-KW"/>
</dbReference>
<reference evidence="4 5" key="1">
    <citation type="journal article" date="2010" name="Nature">
        <title>The Ectocarpus genome and the independent evolution of multicellularity in brown algae.</title>
        <authorList>
            <person name="Cock J.M."/>
            <person name="Sterck L."/>
            <person name="Rouze P."/>
            <person name="Scornet D."/>
            <person name="Allen A.E."/>
            <person name="Amoutzias G."/>
            <person name="Anthouard V."/>
            <person name="Artiguenave F."/>
            <person name="Aury J.M."/>
            <person name="Badger J.H."/>
            <person name="Beszteri B."/>
            <person name="Billiau K."/>
            <person name="Bonnet E."/>
            <person name="Bothwell J.H."/>
            <person name="Bowler C."/>
            <person name="Boyen C."/>
            <person name="Brownlee C."/>
            <person name="Carrano C.J."/>
            <person name="Charrier B."/>
            <person name="Cho G.Y."/>
            <person name="Coelho S.M."/>
            <person name="Collen J."/>
            <person name="Corre E."/>
            <person name="Da Silva C."/>
            <person name="Delage L."/>
            <person name="Delaroque N."/>
            <person name="Dittami S.M."/>
            <person name="Doulbeau S."/>
            <person name="Elias M."/>
            <person name="Farnham G."/>
            <person name="Gachon C.M."/>
            <person name="Gschloessl B."/>
            <person name="Heesch S."/>
            <person name="Jabbari K."/>
            <person name="Jubin C."/>
            <person name="Kawai H."/>
            <person name="Kimura K."/>
            <person name="Kloareg B."/>
            <person name="Kupper F.C."/>
            <person name="Lang D."/>
            <person name="Le Bail A."/>
            <person name="Leblanc C."/>
            <person name="Lerouge P."/>
            <person name="Lohr M."/>
            <person name="Lopez P.J."/>
            <person name="Martens C."/>
            <person name="Maumus F."/>
            <person name="Michel G."/>
            <person name="Miranda-Saavedra D."/>
            <person name="Morales J."/>
            <person name="Moreau H."/>
            <person name="Motomura T."/>
            <person name="Nagasato C."/>
            <person name="Napoli C.A."/>
            <person name="Nelson D.R."/>
            <person name="Nyvall-Collen P."/>
            <person name="Peters A.F."/>
            <person name="Pommier C."/>
            <person name="Potin P."/>
            <person name="Poulain J."/>
            <person name="Quesneville H."/>
            <person name="Read B."/>
            <person name="Rensing S.A."/>
            <person name="Ritter A."/>
            <person name="Rousvoal S."/>
            <person name="Samanta M."/>
            <person name="Samson G."/>
            <person name="Schroeder D.C."/>
            <person name="Segurens B."/>
            <person name="Strittmatter M."/>
            <person name="Tonon T."/>
            <person name="Tregear J.W."/>
            <person name="Valentin K."/>
            <person name="von Dassow P."/>
            <person name="Yamagishi T."/>
            <person name="Van de Peer Y."/>
            <person name="Wincker P."/>
        </authorList>
    </citation>
    <scope>NUCLEOTIDE SEQUENCE [LARGE SCALE GENOMIC DNA]</scope>
    <source>
        <strain evidence="5">Ec32 / CCAP1310/4</strain>
    </source>
</reference>
<proteinExistence type="predicted"/>
<evidence type="ECO:0000313" key="4">
    <source>
        <dbReference type="EMBL" id="CBN79216.1"/>
    </source>
</evidence>